<evidence type="ECO:0000256" key="7">
    <source>
        <dbReference type="ARBA" id="ARBA00023128"/>
    </source>
</evidence>
<feature type="region of interest" description="Disordered" evidence="11">
    <location>
        <begin position="1"/>
        <end position="92"/>
    </location>
</feature>
<dbReference type="EMBL" id="KQ241729">
    <property type="protein sequence ID" value="KNC84958.1"/>
    <property type="molecule type" value="Genomic_DNA"/>
</dbReference>
<protein>
    <recommendedName>
        <fullName evidence="10">Holocytochrome c-type synthase</fullName>
        <ecNumber evidence="10">4.4.1.17</ecNumber>
    </recommendedName>
</protein>
<evidence type="ECO:0000256" key="5">
    <source>
        <dbReference type="ARBA" id="ARBA00022792"/>
    </source>
</evidence>
<evidence type="ECO:0000256" key="9">
    <source>
        <dbReference type="ARBA" id="ARBA00023239"/>
    </source>
</evidence>
<evidence type="ECO:0000313" key="12">
    <source>
        <dbReference type="EMBL" id="KNC84958.1"/>
    </source>
</evidence>
<keyword evidence="5 10" id="KW-0999">Mitochondrion inner membrane</keyword>
<feature type="compositionally biased region" description="Polar residues" evidence="11">
    <location>
        <begin position="1"/>
        <end position="13"/>
    </location>
</feature>
<dbReference type="Pfam" id="PF01265">
    <property type="entry name" value="Cyto_heme_lyase"/>
    <property type="match status" value="1"/>
</dbReference>
<dbReference type="InterPro" id="IPR000511">
    <property type="entry name" value="Holocyt_c/c1_synthase"/>
</dbReference>
<comment type="similarity">
    <text evidence="2 10">Belongs to the cytochrome c-type heme lyase family.</text>
</comment>
<evidence type="ECO:0000256" key="2">
    <source>
        <dbReference type="ARBA" id="ARBA00007255"/>
    </source>
</evidence>
<dbReference type="GO" id="GO:0004408">
    <property type="term" value="F:holocytochrome-c synthase activity"/>
    <property type="evidence" value="ECO:0007669"/>
    <property type="project" value="UniProtKB-EC"/>
</dbReference>
<keyword evidence="13" id="KW-1185">Reference proteome</keyword>
<comment type="catalytic activity">
    <reaction evidence="10">
        <text>holo-[cytochrome c] = apo-[cytochrome c] + heme b</text>
        <dbReference type="Rhea" id="RHEA:22648"/>
        <dbReference type="Rhea" id="RHEA-COMP:10725"/>
        <dbReference type="Rhea" id="RHEA-COMP:10726"/>
        <dbReference type="ChEBI" id="CHEBI:29950"/>
        <dbReference type="ChEBI" id="CHEBI:60344"/>
        <dbReference type="ChEBI" id="CHEBI:83739"/>
        <dbReference type="EC" id="4.4.1.17"/>
    </reaction>
</comment>
<keyword evidence="4 10" id="KW-0479">Metal-binding</keyword>
<dbReference type="Proteomes" id="UP000054560">
    <property type="component" value="Unassembled WGS sequence"/>
</dbReference>
<keyword evidence="6 10" id="KW-0408">Iron</keyword>
<evidence type="ECO:0000313" key="13">
    <source>
        <dbReference type="Proteomes" id="UP000054560"/>
    </source>
</evidence>
<evidence type="ECO:0000256" key="11">
    <source>
        <dbReference type="SAM" id="MobiDB-lite"/>
    </source>
</evidence>
<keyword evidence="9 10" id="KW-0456">Lyase</keyword>
<keyword evidence="8 10" id="KW-0472">Membrane</keyword>
<name>A0A0L0G9L5_9EUKA</name>
<evidence type="ECO:0000256" key="10">
    <source>
        <dbReference type="RuleBase" id="RU363130"/>
    </source>
</evidence>
<dbReference type="AlphaFoldDB" id="A0A0L0G9L5"/>
<dbReference type="GO" id="GO:0046872">
    <property type="term" value="F:metal ion binding"/>
    <property type="evidence" value="ECO:0007669"/>
    <property type="project" value="UniProtKB-KW"/>
</dbReference>
<evidence type="ECO:0000256" key="8">
    <source>
        <dbReference type="ARBA" id="ARBA00023136"/>
    </source>
</evidence>
<dbReference type="PROSITE" id="PS00822">
    <property type="entry name" value="CYTO_HEME_LYASE_2"/>
    <property type="match status" value="1"/>
</dbReference>
<dbReference type="EC" id="4.4.1.17" evidence="10"/>
<evidence type="ECO:0000256" key="1">
    <source>
        <dbReference type="ARBA" id="ARBA00004273"/>
    </source>
</evidence>
<feature type="compositionally biased region" description="Basic and acidic residues" evidence="11">
    <location>
        <begin position="20"/>
        <end position="35"/>
    </location>
</feature>
<sequence length="269" mass="30836">MGAAASTPSNMASQGCPVPPEERQAMEDKMDKEKIASSLAGKCPVPHEERGTSMTEDPAQRVNPFQMSAKGMKPGDALVDSERNPETPLLSSETFVSSIPKAGTSEHWVYPSDQRWYNAVKRKEEDPKWGFDPSKEDPVEEEGIPWAVYMHNALNERAWSEIMEYEKLHGGEEVDSKLESFRGRARDYTPKARMLNLFGYAPLPFDRHDWVVDRNGAKRRYIIDYYMDETEQNEPVVMLDVRPEVSFEGVVDRLRMYWKTRQQEAVLNL</sequence>
<evidence type="ECO:0000256" key="6">
    <source>
        <dbReference type="ARBA" id="ARBA00023004"/>
    </source>
</evidence>
<organism evidence="12 13">
    <name type="scientific">Sphaeroforma arctica JP610</name>
    <dbReference type="NCBI Taxonomy" id="667725"/>
    <lineage>
        <taxon>Eukaryota</taxon>
        <taxon>Ichthyosporea</taxon>
        <taxon>Ichthyophonida</taxon>
        <taxon>Sphaeroforma</taxon>
    </lineage>
</organism>
<comment type="subcellular location">
    <subcellularLocation>
        <location evidence="1 10">Mitochondrion inner membrane</location>
    </subcellularLocation>
</comment>
<proteinExistence type="inferred from homology"/>
<accession>A0A0L0G9L5</accession>
<dbReference type="OrthoDB" id="4243at2759"/>
<dbReference type="PANTHER" id="PTHR12743:SF0">
    <property type="entry name" value="HOLOCYTOCHROME C-TYPE SYNTHASE"/>
    <property type="match status" value="1"/>
</dbReference>
<dbReference type="eggNOG" id="KOG3996">
    <property type="taxonomic scope" value="Eukaryota"/>
</dbReference>
<keyword evidence="7 10" id="KW-0496">Mitochondrion</keyword>
<dbReference type="RefSeq" id="XP_014158860.1">
    <property type="nucleotide sequence ID" value="XM_014303385.1"/>
</dbReference>
<keyword evidence="3 10" id="KW-0349">Heme</keyword>
<evidence type="ECO:0000256" key="3">
    <source>
        <dbReference type="ARBA" id="ARBA00022617"/>
    </source>
</evidence>
<dbReference type="GeneID" id="25903353"/>
<dbReference type="STRING" id="667725.A0A0L0G9L5"/>
<dbReference type="GO" id="GO:0005743">
    <property type="term" value="C:mitochondrial inner membrane"/>
    <property type="evidence" value="ECO:0007669"/>
    <property type="project" value="UniProtKB-SubCell"/>
</dbReference>
<evidence type="ECO:0000256" key="4">
    <source>
        <dbReference type="ARBA" id="ARBA00022723"/>
    </source>
</evidence>
<comment type="function">
    <text evidence="10">Lyase that catalyzes the covalent linking of the heme group to the cytochrome C apoprotein to produce the mature functional cytochrome.</text>
</comment>
<gene>
    <name evidence="12" type="ORF">SARC_02849</name>
</gene>
<reference evidence="12 13" key="1">
    <citation type="submission" date="2011-02" db="EMBL/GenBank/DDBJ databases">
        <title>The Genome Sequence of Sphaeroforma arctica JP610.</title>
        <authorList>
            <consortium name="The Broad Institute Genome Sequencing Platform"/>
            <person name="Russ C."/>
            <person name="Cuomo C."/>
            <person name="Young S.K."/>
            <person name="Zeng Q."/>
            <person name="Gargeya S."/>
            <person name="Alvarado L."/>
            <person name="Berlin A."/>
            <person name="Chapman S.B."/>
            <person name="Chen Z."/>
            <person name="Freedman E."/>
            <person name="Gellesch M."/>
            <person name="Goldberg J."/>
            <person name="Griggs A."/>
            <person name="Gujja S."/>
            <person name="Heilman E."/>
            <person name="Heiman D."/>
            <person name="Howarth C."/>
            <person name="Mehta T."/>
            <person name="Neiman D."/>
            <person name="Pearson M."/>
            <person name="Roberts A."/>
            <person name="Saif S."/>
            <person name="Shea T."/>
            <person name="Shenoy N."/>
            <person name="Sisk P."/>
            <person name="Stolte C."/>
            <person name="Sykes S."/>
            <person name="White J."/>
            <person name="Yandava C."/>
            <person name="Burger G."/>
            <person name="Gray M.W."/>
            <person name="Holland P.W.H."/>
            <person name="King N."/>
            <person name="Lang F.B.F."/>
            <person name="Roger A.J."/>
            <person name="Ruiz-Trillo I."/>
            <person name="Haas B."/>
            <person name="Nusbaum C."/>
            <person name="Birren B."/>
        </authorList>
    </citation>
    <scope>NUCLEOTIDE SEQUENCE [LARGE SCALE GENOMIC DNA]</scope>
    <source>
        <strain evidence="12 13">JP610</strain>
    </source>
</reference>
<dbReference type="PANTHER" id="PTHR12743">
    <property type="entry name" value="CYTOCHROME C1 HEME LYASE"/>
    <property type="match status" value="1"/>
</dbReference>